<gene>
    <name evidence="3" type="ORF">MAIT1_02500</name>
</gene>
<evidence type="ECO:0000313" key="4">
    <source>
        <dbReference type="Proteomes" id="UP000194003"/>
    </source>
</evidence>
<dbReference type="InterPro" id="IPR003848">
    <property type="entry name" value="DUF218"/>
</dbReference>
<dbReference type="PANTHER" id="PTHR30336:SF4">
    <property type="entry name" value="ENVELOPE BIOGENESIS FACTOR ELYC"/>
    <property type="match status" value="1"/>
</dbReference>
<keyword evidence="4" id="KW-1185">Reference proteome</keyword>
<dbReference type="GO" id="GO:0043164">
    <property type="term" value="P:Gram-negative-bacterium-type cell wall biogenesis"/>
    <property type="evidence" value="ECO:0007669"/>
    <property type="project" value="TreeGrafter"/>
</dbReference>
<feature type="transmembrane region" description="Helical" evidence="1">
    <location>
        <begin position="31"/>
        <end position="54"/>
    </location>
</feature>
<dbReference type="Proteomes" id="UP000194003">
    <property type="component" value="Unassembled WGS sequence"/>
</dbReference>
<dbReference type="Gene3D" id="3.40.50.620">
    <property type="entry name" value="HUPs"/>
    <property type="match status" value="1"/>
</dbReference>
<accession>A0A1Y2K5U2</accession>
<sequence length="250" mass="27309">MHPLGGLLLLMALGALLRVLPWRRGRRWGGTALLLSWAALWALSTPALSSRMLYVLESRYPPMAIESLPAADVIVVLGGFVRPPQGLRLQAELSGAGQRLLHAHRLFQAGKAPVILLSGGAIQWRGHEQSEALFMANILRDWGVPESAIHVEAGSRTTVENAINSGRWMRDHDVKRALLVTSALHMPRALAAFAKQQTQVIPVSADLLSDDVTQELLLIDFLPDAEALTNSSRALHEWLGLAWRAVRGGI</sequence>
<name>A0A1Y2K5U2_9PROT</name>
<proteinExistence type="predicted"/>
<evidence type="ECO:0000256" key="1">
    <source>
        <dbReference type="SAM" id="Phobius"/>
    </source>
</evidence>
<keyword evidence="1" id="KW-0472">Membrane</keyword>
<comment type="caution">
    <text evidence="3">The sequence shown here is derived from an EMBL/GenBank/DDBJ whole genome shotgun (WGS) entry which is preliminary data.</text>
</comment>
<dbReference type="Pfam" id="PF02698">
    <property type="entry name" value="DUF218"/>
    <property type="match status" value="1"/>
</dbReference>
<reference evidence="3 4" key="1">
    <citation type="journal article" date="2016" name="BMC Genomics">
        <title>Combined genomic and structural analyses of a cultured magnetotactic bacterium reveals its niche adaptation to a dynamic environment.</title>
        <authorList>
            <person name="Araujo A.C."/>
            <person name="Morillo V."/>
            <person name="Cypriano J."/>
            <person name="Teixeira L.C."/>
            <person name="Leao P."/>
            <person name="Lyra S."/>
            <person name="Almeida L.G."/>
            <person name="Bazylinski D.A."/>
            <person name="Vasconcellos A.T."/>
            <person name="Abreu F."/>
            <person name="Lins U."/>
        </authorList>
    </citation>
    <scope>NUCLEOTIDE SEQUENCE [LARGE SCALE GENOMIC DNA]</scope>
    <source>
        <strain evidence="3 4">IT-1</strain>
    </source>
</reference>
<dbReference type="EMBL" id="LVJN01000020">
    <property type="protein sequence ID" value="OSM02365.1"/>
    <property type="molecule type" value="Genomic_DNA"/>
</dbReference>
<keyword evidence="1" id="KW-0812">Transmembrane</keyword>
<evidence type="ECO:0000259" key="2">
    <source>
        <dbReference type="Pfam" id="PF02698"/>
    </source>
</evidence>
<dbReference type="GO" id="GO:0005886">
    <property type="term" value="C:plasma membrane"/>
    <property type="evidence" value="ECO:0007669"/>
    <property type="project" value="TreeGrafter"/>
</dbReference>
<dbReference type="PANTHER" id="PTHR30336">
    <property type="entry name" value="INNER MEMBRANE PROTEIN, PROBABLE PERMEASE"/>
    <property type="match status" value="1"/>
</dbReference>
<dbReference type="STRING" id="1434232.MAIT1_02500"/>
<dbReference type="InterPro" id="IPR014729">
    <property type="entry name" value="Rossmann-like_a/b/a_fold"/>
</dbReference>
<dbReference type="GO" id="GO:0000270">
    <property type="term" value="P:peptidoglycan metabolic process"/>
    <property type="evidence" value="ECO:0007669"/>
    <property type="project" value="TreeGrafter"/>
</dbReference>
<dbReference type="AlphaFoldDB" id="A0A1Y2K5U2"/>
<evidence type="ECO:0000313" key="3">
    <source>
        <dbReference type="EMBL" id="OSM02365.1"/>
    </source>
</evidence>
<organism evidence="3 4">
    <name type="scientific">Magnetofaba australis IT-1</name>
    <dbReference type="NCBI Taxonomy" id="1434232"/>
    <lineage>
        <taxon>Bacteria</taxon>
        <taxon>Pseudomonadati</taxon>
        <taxon>Pseudomonadota</taxon>
        <taxon>Magnetococcia</taxon>
        <taxon>Magnetococcales</taxon>
        <taxon>Magnetococcaceae</taxon>
        <taxon>Magnetofaba</taxon>
    </lineage>
</organism>
<protein>
    <recommendedName>
        <fullName evidence="2">DUF218 domain-containing protein</fullName>
    </recommendedName>
</protein>
<dbReference type="InterPro" id="IPR051599">
    <property type="entry name" value="Cell_Envelope_Assoc"/>
</dbReference>
<keyword evidence="1" id="KW-1133">Transmembrane helix</keyword>
<feature type="domain" description="DUF218" evidence="2">
    <location>
        <begin position="72"/>
        <end position="240"/>
    </location>
</feature>
<dbReference type="CDD" id="cd06259">
    <property type="entry name" value="YdcF-like"/>
    <property type="match status" value="1"/>
</dbReference>